<comment type="caution">
    <text evidence="1">The sequence shown here is derived from an EMBL/GenBank/DDBJ whole genome shotgun (WGS) entry which is preliminary data.</text>
</comment>
<reference evidence="1 2" key="1">
    <citation type="submission" date="2015-07" db="EMBL/GenBank/DDBJ databases">
        <title>Comparative genomics of the Sigatoka disease complex on banana suggests a link between parallel evolutionary changes in Pseudocercospora fijiensis and Pseudocercospora eumusae and increased virulence on the banana host.</title>
        <authorList>
            <person name="Chang T.-C."/>
            <person name="Salvucci A."/>
            <person name="Crous P.W."/>
            <person name="Stergiopoulos I."/>
        </authorList>
    </citation>
    <scope>NUCLEOTIDE SEQUENCE [LARGE SCALE GENOMIC DNA]</scope>
    <source>
        <strain evidence="1 2">CBS 114824</strain>
    </source>
</reference>
<keyword evidence="2" id="KW-1185">Reference proteome</keyword>
<proteinExistence type="predicted"/>
<sequence length="124" mass="13925">MPEQTMNCPCCDEVVQVADAITFDGSTSCRDCANNILVPRFHAALEYEDDWLQLKANNKRPKAADFVSLLGQEFVDRYERIEQEYLMGETRVYCTHMIASETAPPRGGTTDSTLRCSPVFKGGH</sequence>
<dbReference type="OrthoDB" id="10009520at2759"/>
<evidence type="ECO:0000313" key="1">
    <source>
        <dbReference type="EMBL" id="KXS95603.1"/>
    </source>
</evidence>
<dbReference type="AlphaFoldDB" id="A0A139GZH1"/>
<gene>
    <name evidence="1" type="ORF">AC578_10382</name>
</gene>
<name>A0A139GZH1_9PEZI</name>
<protein>
    <submittedName>
        <fullName evidence="1">Uncharacterized protein</fullName>
    </submittedName>
</protein>
<dbReference type="EMBL" id="LFZN01000207">
    <property type="protein sequence ID" value="KXS95603.1"/>
    <property type="molecule type" value="Genomic_DNA"/>
</dbReference>
<evidence type="ECO:0000313" key="2">
    <source>
        <dbReference type="Proteomes" id="UP000070133"/>
    </source>
</evidence>
<organism evidence="1 2">
    <name type="scientific">Pseudocercospora eumusae</name>
    <dbReference type="NCBI Taxonomy" id="321146"/>
    <lineage>
        <taxon>Eukaryota</taxon>
        <taxon>Fungi</taxon>
        <taxon>Dikarya</taxon>
        <taxon>Ascomycota</taxon>
        <taxon>Pezizomycotina</taxon>
        <taxon>Dothideomycetes</taxon>
        <taxon>Dothideomycetidae</taxon>
        <taxon>Mycosphaerellales</taxon>
        <taxon>Mycosphaerellaceae</taxon>
        <taxon>Pseudocercospora</taxon>
    </lineage>
</organism>
<dbReference type="Proteomes" id="UP000070133">
    <property type="component" value="Unassembled WGS sequence"/>
</dbReference>
<accession>A0A139GZH1</accession>